<feature type="compositionally biased region" description="Polar residues" evidence="2">
    <location>
        <begin position="62"/>
        <end position="72"/>
    </location>
</feature>
<dbReference type="GO" id="GO:0006351">
    <property type="term" value="P:DNA-templated transcription"/>
    <property type="evidence" value="ECO:0007669"/>
    <property type="project" value="InterPro"/>
</dbReference>
<organism evidence="4 5">
    <name type="scientific">Knufia peltigerae</name>
    <dbReference type="NCBI Taxonomy" id="1002370"/>
    <lineage>
        <taxon>Eukaryota</taxon>
        <taxon>Fungi</taxon>
        <taxon>Dikarya</taxon>
        <taxon>Ascomycota</taxon>
        <taxon>Pezizomycotina</taxon>
        <taxon>Eurotiomycetes</taxon>
        <taxon>Chaetothyriomycetidae</taxon>
        <taxon>Chaetothyriales</taxon>
        <taxon>Trichomeriaceae</taxon>
        <taxon>Knufia</taxon>
    </lineage>
</organism>
<dbReference type="GO" id="GO:0003700">
    <property type="term" value="F:DNA-binding transcription factor activity"/>
    <property type="evidence" value="ECO:0007669"/>
    <property type="project" value="InterPro"/>
</dbReference>
<feature type="compositionally biased region" description="Polar residues" evidence="2">
    <location>
        <begin position="142"/>
        <end position="157"/>
    </location>
</feature>
<reference evidence="4" key="1">
    <citation type="submission" date="2022-10" db="EMBL/GenBank/DDBJ databases">
        <title>Culturing micro-colonial fungi from biological soil crusts in the Mojave desert and describing Neophaeococcomyces mojavensis, and introducing the new genera and species Taxawa tesnikishii.</title>
        <authorList>
            <person name="Kurbessoian T."/>
            <person name="Stajich J.E."/>
        </authorList>
    </citation>
    <scope>NUCLEOTIDE SEQUENCE</scope>
    <source>
        <strain evidence="4">TK_35</strain>
    </source>
</reference>
<dbReference type="CDD" id="cd12148">
    <property type="entry name" value="fungal_TF_MHR"/>
    <property type="match status" value="1"/>
</dbReference>
<dbReference type="EMBL" id="JAPDRN010000030">
    <property type="protein sequence ID" value="KAJ9636115.1"/>
    <property type="molecule type" value="Genomic_DNA"/>
</dbReference>
<dbReference type="PANTHER" id="PTHR46910">
    <property type="entry name" value="TRANSCRIPTION FACTOR PDR1"/>
    <property type="match status" value="1"/>
</dbReference>
<dbReference type="Proteomes" id="UP001172681">
    <property type="component" value="Unassembled WGS sequence"/>
</dbReference>
<dbReference type="AlphaFoldDB" id="A0AA38Y6V0"/>
<feature type="region of interest" description="Disordered" evidence="2">
    <location>
        <begin position="1"/>
        <end position="25"/>
    </location>
</feature>
<evidence type="ECO:0000313" key="5">
    <source>
        <dbReference type="Proteomes" id="UP001172681"/>
    </source>
</evidence>
<keyword evidence="5" id="KW-1185">Reference proteome</keyword>
<dbReference type="SMART" id="SM00906">
    <property type="entry name" value="Fungal_trans"/>
    <property type="match status" value="1"/>
</dbReference>
<dbReference type="GO" id="GO:0008270">
    <property type="term" value="F:zinc ion binding"/>
    <property type="evidence" value="ECO:0007669"/>
    <property type="project" value="InterPro"/>
</dbReference>
<comment type="caution">
    <text evidence="4">The sequence shown here is derived from an EMBL/GenBank/DDBJ whole genome shotgun (WGS) entry which is preliminary data.</text>
</comment>
<protein>
    <recommendedName>
        <fullName evidence="3">Xylanolytic transcriptional activator regulatory domain-containing protein</fullName>
    </recommendedName>
</protein>
<name>A0AA38Y6V0_9EURO</name>
<proteinExistence type="predicted"/>
<feature type="compositionally biased region" description="Low complexity" evidence="2">
    <location>
        <begin position="130"/>
        <end position="141"/>
    </location>
</feature>
<keyword evidence="1" id="KW-0539">Nucleus</keyword>
<evidence type="ECO:0000259" key="3">
    <source>
        <dbReference type="SMART" id="SM00906"/>
    </source>
</evidence>
<sequence length="586" mass="65781">MSAADKHGESCIFSERQRRKKRRTHHDLARRLAEFESFLDAAREDQNLARIFVRNDAHQPFGSEQTQVSNAINRGRQDRPPTSNSETRFNDISNTVPLDRGPSPVGLPVQEAQQQQSRPSPREWERIEIASQASPKASKSSTFPYTPTQPSTKDTSGYETVKTGIEYWAWVKARVRQPDFEAIASQFALDLAKRLKMDKRPSAERKPEPSLDVALQFSRAYFEEGTQASLGIIQRCSFETRLRTFLSGSQIDDDPAWYALRNTVYASGCRIELSKSATFREAQRESWAWFENALSVHSELLFCHTSLTGVQALALMAYVIEGISCPILQYMLCANALRLAVTQGLHRHPIQSWNLPEHEVAMRNCTFWALYCLDKDLAWRAGRPSTMDDDDITCEVPPSMYFQGLVRISRLSSIAYRKLASASALQSTPAEKGYYTPLYAMINLFVSILQNLACATPSDLALMDVGAGHFARLSFATESDFNVPLVKNLALLANNALEVYKTIQPSQTSTLGQLDNDGSSFLSVAPPFVTAPEGVPGSFSEEHLHQDWLDASLNEDFEMWSIFYPGGPESHLQDPPIYEESRQSIP</sequence>
<evidence type="ECO:0000256" key="1">
    <source>
        <dbReference type="ARBA" id="ARBA00023242"/>
    </source>
</evidence>
<evidence type="ECO:0000313" key="4">
    <source>
        <dbReference type="EMBL" id="KAJ9636115.1"/>
    </source>
</evidence>
<accession>A0AA38Y6V0</accession>
<gene>
    <name evidence="4" type="ORF">H2204_005387</name>
</gene>
<feature type="compositionally biased region" description="Polar residues" evidence="2">
    <location>
        <begin position="80"/>
        <end position="96"/>
    </location>
</feature>
<dbReference type="InterPro" id="IPR050987">
    <property type="entry name" value="AtrR-like"/>
</dbReference>
<feature type="domain" description="Xylanolytic transcriptional activator regulatory" evidence="3">
    <location>
        <begin position="329"/>
        <end position="403"/>
    </location>
</feature>
<dbReference type="GO" id="GO:0003677">
    <property type="term" value="F:DNA binding"/>
    <property type="evidence" value="ECO:0007669"/>
    <property type="project" value="InterPro"/>
</dbReference>
<feature type="region of interest" description="Disordered" evidence="2">
    <location>
        <begin position="60"/>
        <end position="157"/>
    </location>
</feature>
<evidence type="ECO:0000256" key="2">
    <source>
        <dbReference type="SAM" id="MobiDB-lite"/>
    </source>
</evidence>
<dbReference type="Pfam" id="PF04082">
    <property type="entry name" value="Fungal_trans"/>
    <property type="match status" value="1"/>
</dbReference>
<dbReference type="PANTHER" id="PTHR46910:SF25">
    <property type="entry name" value="ABC-TRANSPORTER-REGULATING TRANSCRIPTION FACTOR"/>
    <property type="match status" value="1"/>
</dbReference>
<dbReference type="InterPro" id="IPR007219">
    <property type="entry name" value="XnlR_reg_dom"/>
</dbReference>